<keyword evidence="6" id="KW-0812">Transmembrane</keyword>
<sequence length="380" mass="40192">MDCLFLPADCPAQLTPGLPVVWLPAEGPSREVPLAEVAAAEPGAISLILPAECCSAFAVALPTRKARWLAQALAYAAEELLAESVDELHLSLGEPLDDGRHRVIAIRRGLLAGWLAALREMGLAVVAIHVDADLLPREGTQLLLLGGRGLLGGSPEPRLAFAIEQWPALAEGCPAPRHASGDAEQAPPMVDDYARVDEPYRLLASQRAAAVNLAQGEFAVELGGSGLAYWKPLLATLGLILLVQLGFNLAQGWYFGRQAEAYAEASLALYRELFPEDTRIVNLRAQFTDHIAREGGGQVGFMRLLGYVADALAQGTPVTVSGLDYNADRGDLALQVQAGDFAALEQLRQQLAQTGQTVQLGSASRDGAGVSARLVIGGEA</sequence>
<dbReference type="RefSeq" id="WP_043222616.1">
    <property type="nucleotide sequence ID" value="NZ_CP007511.1"/>
</dbReference>
<accession>A0A8D3Y4H5</accession>
<evidence type="ECO:0000313" key="14">
    <source>
        <dbReference type="EMBL" id="SDM85431.1"/>
    </source>
</evidence>
<evidence type="ECO:0000256" key="2">
    <source>
        <dbReference type="ARBA" id="ARBA00005318"/>
    </source>
</evidence>
<dbReference type="GO" id="GO:0005886">
    <property type="term" value="C:plasma membrane"/>
    <property type="evidence" value="ECO:0007669"/>
    <property type="project" value="UniProtKB-SubCell"/>
</dbReference>
<keyword evidence="5" id="KW-0997">Cell inner membrane</keyword>
<dbReference type="AlphaFoldDB" id="A0A8D3Y4H5"/>
<proteinExistence type="inferred from homology"/>
<dbReference type="Pfam" id="PF05134">
    <property type="entry name" value="T2SSL"/>
    <property type="match status" value="1"/>
</dbReference>
<dbReference type="InterPro" id="IPR043129">
    <property type="entry name" value="ATPase_NBD"/>
</dbReference>
<dbReference type="EMBL" id="CP007511">
    <property type="protein sequence ID" value="AJE17190.1"/>
    <property type="molecule type" value="Genomic_DNA"/>
</dbReference>
<reference evidence="13 15" key="3">
    <citation type="journal article" name="Genome Announc.">
        <title>Complete Genome Sequence of Pseudomonas balearica DSM 6083T.</title>
        <authorList>
            <person name="Bennasar-Figueras A."/>
            <person name="Salva-Serra F."/>
            <person name="Jaen-Luchoro D."/>
            <person name="Segui C."/>
            <person name="Aliaga F."/>
            <person name="Busquets A."/>
            <person name="Gomila M."/>
            <person name="Moore E.R."/>
            <person name="Lalucat J."/>
        </authorList>
    </citation>
    <scope>NUCLEOTIDE SEQUENCE [LARGE SCALE GENOMIC DNA]</scope>
    <source>
        <strain evidence="15">DSM 6083</strain>
        <strain evidence="13">DSM6083</strain>
    </source>
</reference>
<dbReference type="NCBIfam" id="TIGR01709">
    <property type="entry name" value="typeII_sec_gspL"/>
    <property type="match status" value="1"/>
</dbReference>
<comment type="subcellular location">
    <subcellularLocation>
        <location evidence="1">Cell inner membrane</location>
        <topology evidence="1">Single-pass membrane protein</topology>
    </subcellularLocation>
</comment>
<comment type="similarity">
    <text evidence="2 10">Belongs to the GSP L family.</text>
</comment>
<evidence type="ECO:0000313" key="13">
    <source>
        <dbReference type="EMBL" id="AJE17190.1"/>
    </source>
</evidence>
<keyword evidence="7 10" id="KW-0653">Protein transport</keyword>
<evidence type="ECO:0000313" key="15">
    <source>
        <dbReference type="Proteomes" id="UP000031271"/>
    </source>
</evidence>
<dbReference type="SUPFAM" id="SSF53067">
    <property type="entry name" value="Actin-like ATPase domain"/>
    <property type="match status" value="1"/>
</dbReference>
<dbReference type="CDD" id="cd24017">
    <property type="entry name" value="ASKHA_T2SSL_N"/>
    <property type="match status" value="1"/>
</dbReference>
<evidence type="ECO:0000313" key="16">
    <source>
        <dbReference type="Proteomes" id="UP000182276"/>
    </source>
</evidence>
<keyword evidence="9" id="KW-0472">Membrane</keyword>
<dbReference type="Gene3D" id="3.30.420.380">
    <property type="match status" value="1"/>
</dbReference>
<dbReference type="GeneID" id="77262135"/>
<dbReference type="PIRSF" id="PIRSF015761">
    <property type="entry name" value="Protein_L"/>
    <property type="match status" value="1"/>
</dbReference>
<evidence type="ECO:0000256" key="8">
    <source>
        <dbReference type="ARBA" id="ARBA00022989"/>
    </source>
</evidence>
<dbReference type="Proteomes" id="UP000182276">
    <property type="component" value="Unassembled WGS sequence"/>
</dbReference>
<keyword evidence="3 10" id="KW-0813">Transport</keyword>
<evidence type="ECO:0000256" key="7">
    <source>
        <dbReference type="ARBA" id="ARBA00022927"/>
    </source>
</evidence>
<evidence type="ECO:0000259" key="11">
    <source>
        <dbReference type="Pfam" id="PF05134"/>
    </source>
</evidence>
<dbReference type="KEGG" id="pbm:CL52_19850"/>
<comment type="function">
    <text evidence="10">Inner membrane component of the type II secretion system required for the energy-dependent secretion of extracellular factors such as proteases and toxins from the periplasm.</text>
</comment>
<evidence type="ECO:0000256" key="5">
    <source>
        <dbReference type="ARBA" id="ARBA00022519"/>
    </source>
</evidence>
<evidence type="ECO:0000256" key="6">
    <source>
        <dbReference type="ARBA" id="ARBA00022692"/>
    </source>
</evidence>
<dbReference type="Proteomes" id="UP000031271">
    <property type="component" value="Chromosome"/>
</dbReference>
<protein>
    <recommendedName>
        <fullName evidence="10">Type II secretion system protein L</fullName>
        <shortName evidence="10">T2SS protein L</shortName>
    </recommendedName>
</protein>
<dbReference type="InterPro" id="IPR024230">
    <property type="entry name" value="GspL_cyto_dom"/>
</dbReference>
<evidence type="ECO:0000256" key="9">
    <source>
        <dbReference type="ARBA" id="ARBA00023136"/>
    </source>
</evidence>
<evidence type="ECO:0000256" key="1">
    <source>
        <dbReference type="ARBA" id="ARBA00004377"/>
    </source>
</evidence>
<name>A0A8D3Y4H5_9GAMM</name>
<organism evidence="13 15">
    <name type="scientific">Stutzerimonas balearica DSM 6083</name>
    <dbReference type="NCBI Taxonomy" id="1123016"/>
    <lineage>
        <taxon>Bacteria</taxon>
        <taxon>Pseudomonadati</taxon>
        <taxon>Pseudomonadota</taxon>
        <taxon>Gammaproteobacteria</taxon>
        <taxon>Pseudomonadales</taxon>
        <taxon>Pseudomonadaceae</taxon>
        <taxon>Stutzerimonas</taxon>
    </lineage>
</organism>
<evidence type="ECO:0000256" key="4">
    <source>
        <dbReference type="ARBA" id="ARBA00022475"/>
    </source>
</evidence>
<dbReference type="GO" id="GO:0009276">
    <property type="term" value="C:Gram-negative-bacterium-type cell wall"/>
    <property type="evidence" value="ECO:0007669"/>
    <property type="project" value="InterPro"/>
</dbReference>
<evidence type="ECO:0000256" key="10">
    <source>
        <dbReference type="PIRNR" id="PIRNR015761"/>
    </source>
</evidence>
<dbReference type="EMBL" id="FNHO01000010">
    <property type="protein sequence ID" value="SDM85431.1"/>
    <property type="molecule type" value="Genomic_DNA"/>
</dbReference>
<evidence type="ECO:0000256" key="3">
    <source>
        <dbReference type="ARBA" id="ARBA00022448"/>
    </source>
</evidence>
<keyword evidence="16" id="KW-1185">Reference proteome</keyword>
<keyword evidence="8" id="KW-1133">Transmembrane helix</keyword>
<dbReference type="Gene3D" id="3.30.1360.100">
    <property type="entry name" value="General secretion pathway protein M, EpsM"/>
    <property type="match status" value="1"/>
</dbReference>
<dbReference type="GO" id="GO:0015628">
    <property type="term" value="P:protein secretion by the type II secretion system"/>
    <property type="evidence" value="ECO:0007669"/>
    <property type="project" value="InterPro"/>
</dbReference>
<dbReference type="InterPro" id="IPR025691">
    <property type="entry name" value="GspL_pp_dom"/>
</dbReference>
<evidence type="ECO:0000259" key="12">
    <source>
        <dbReference type="Pfam" id="PF12693"/>
    </source>
</evidence>
<reference evidence="14 16" key="2">
    <citation type="submission" date="2016-10" db="EMBL/GenBank/DDBJ databases">
        <authorList>
            <person name="Varghese N."/>
            <person name="Submissions S."/>
        </authorList>
    </citation>
    <scope>NUCLEOTIDE SEQUENCE [LARGE SCALE GENOMIC DNA]</scope>
    <source>
        <strain evidence="14 16">DSM 6083</strain>
    </source>
</reference>
<feature type="domain" description="GspL cytoplasmic actin-ATPase-like" evidence="11">
    <location>
        <begin position="34"/>
        <end position="219"/>
    </location>
</feature>
<dbReference type="GO" id="GO:0015627">
    <property type="term" value="C:type II protein secretion system complex"/>
    <property type="evidence" value="ECO:0007669"/>
    <property type="project" value="InterPro"/>
</dbReference>
<feature type="domain" description="GspL periplasmic" evidence="12">
    <location>
        <begin position="226"/>
        <end position="377"/>
    </location>
</feature>
<gene>
    <name evidence="13" type="ORF">CL52_19850</name>
    <name evidence="14" type="ORF">SAMN05660875_11049</name>
</gene>
<keyword evidence="4" id="KW-1003">Cell membrane</keyword>
<dbReference type="Pfam" id="PF12693">
    <property type="entry name" value="GspL_C"/>
    <property type="match status" value="1"/>
</dbReference>
<reference evidence="15" key="1">
    <citation type="submission" date="2014-03" db="EMBL/GenBank/DDBJ databases">
        <title>Complete genome of Pseudomonas balearica DSM 6083T, a sewage water isolate from an enrichment with 2-methylnaphthalene.</title>
        <authorList>
            <person name="Salva-Serra F."/>
            <person name="Jaen-Luchoro D."/>
            <person name="Busquets A."/>
            <person name="Pena A."/>
            <person name="Gomila M."/>
            <person name="Bosch R."/>
            <person name="Nogales B."/>
            <person name="Garcia-Valdes E."/>
            <person name="Lalucat J."/>
            <person name="Bennasar A."/>
        </authorList>
    </citation>
    <scope>NUCLEOTIDE SEQUENCE [LARGE SCALE GENOMIC DNA]</scope>
    <source>
        <strain evidence="15">DSM 6083</strain>
    </source>
</reference>
<dbReference type="InterPro" id="IPR007812">
    <property type="entry name" value="T2SS_protein-GspL"/>
</dbReference>